<evidence type="ECO:0000313" key="3">
    <source>
        <dbReference type="EMBL" id="TPV34961.1"/>
    </source>
</evidence>
<gene>
    <name evidence="3" type="ORF">FJ651_05385</name>
</gene>
<feature type="domain" description="Glycosyltransferase subfamily 4-like N-terminal" evidence="2">
    <location>
        <begin position="13"/>
        <end position="175"/>
    </location>
</feature>
<evidence type="ECO:0000313" key="4">
    <source>
        <dbReference type="Proteomes" id="UP000317332"/>
    </source>
</evidence>
<dbReference type="PANTHER" id="PTHR12526:SF630">
    <property type="entry name" value="GLYCOSYLTRANSFERASE"/>
    <property type="match status" value="1"/>
</dbReference>
<dbReference type="SUPFAM" id="SSF53756">
    <property type="entry name" value="UDP-Glycosyltransferase/glycogen phosphorylase"/>
    <property type="match status" value="1"/>
</dbReference>
<keyword evidence="3" id="KW-0808">Transferase</keyword>
<dbReference type="EMBL" id="VHIQ01000002">
    <property type="protein sequence ID" value="TPV34961.1"/>
    <property type="molecule type" value="Genomic_DNA"/>
</dbReference>
<dbReference type="RefSeq" id="WP_140989437.1">
    <property type="nucleotide sequence ID" value="NZ_VHIQ01000002.1"/>
</dbReference>
<dbReference type="InterPro" id="IPR028098">
    <property type="entry name" value="Glyco_trans_4-like_N"/>
</dbReference>
<comment type="caution">
    <text evidence="3">The sequence shown here is derived from an EMBL/GenBank/DDBJ whole genome shotgun (WGS) entry which is preliminary data.</text>
</comment>
<protein>
    <submittedName>
        <fullName evidence="3">Glycosyltransferase family 4 protein</fullName>
    </submittedName>
</protein>
<dbReference type="AlphaFoldDB" id="A0A506PMK9"/>
<proteinExistence type="predicted"/>
<evidence type="ECO:0000259" key="2">
    <source>
        <dbReference type="Pfam" id="PF13439"/>
    </source>
</evidence>
<dbReference type="InterPro" id="IPR001296">
    <property type="entry name" value="Glyco_trans_1"/>
</dbReference>
<dbReference type="GO" id="GO:0016757">
    <property type="term" value="F:glycosyltransferase activity"/>
    <property type="evidence" value="ECO:0007669"/>
    <property type="project" value="InterPro"/>
</dbReference>
<accession>A0A506PMK9</accession>
<dbReference type="Gene3D" id="3.40.50.2000">
    <property type="entry name" value="Glycogen Phosphorylase B"/>
    <property type="match status" value="2"/>
</dbReference>
<dbReference type="PANTHER" id="PTHR12526">
    <property type="entry name" value="GLYCOSYLTRANSFERASE"/>
    <property type="match status" value="1"/>
</dbReference>
<feature type="domain" description="Glycosyl transferase family 1" evidence="1">
    <location>
        <begin position="193"/>
        <end position="348"/>
    </location>
</feature>
<dbReference type="Pfam" id="PF00534">
    <property type="entry name" value="Glycos_transf_1"/>
    <property type="match status" value="1"/>
</dbReference>
<dbReference type="Pfam" id="PF13439">
    <property type="entry name" value="Glyco_transf_4"/>
    <property type="match status" value="1"/>
</dbReference>
<name>A0A506PMK9_9FLAO</name>
<reference evidence="3 4" key="1">
    <citation type="submission" date="2019-06" db="EMBL/GenBank/DDBJ databases">
        <title>Flavobacteriaceae Paucihalobacterium erythroidium CWB-1, complete genome.</title>
        <authorList>
            <person name="Wu S."/>
        </authorList>
    </citation>
    <scope>NUCLEOTIDE SEQUENCE [LARGE SCALE GENOMIC DNA]</scope>
    <source>
        <strain evidence="3 4">CWB-1</strain>
    </source>
</reference>
<sequence>MNKVKIAHIVHSVGGVDVSLRLILESIDPCNFESIVIHGTGDAKSAFIDKNGKSISEFKLPLQRNISIIRDCKCLIHTIKILKRHRPDIIHGHSAKGGIIAKLVGYNLKIPVLHTPQAYSYLSASNKLKKSVYLLIEKMISFRGNKILASSNSEKNRALFEVGYPENRVLLFNNSIRPIVKIQSLSINKTWPDEYICSVGRPSYQKNIELMLDVLVNLKNKKNNIHLVLMGVGFHSPNLRIVKNKIRRLNLESNITLLEWTSREDIFNIIKNSQLYLSTARYEGLPYSIIESLALAKPIVATNVDGNRDLVIDNYNGRLIRNENVSALSKSVMEIINSEDLKQKYSLNSLKLFNENFNILNNINQLENIYKKTARYL</sequence>
<dbReference type="OrthoDB" id="9806653at2"/>
<evidence type="ECO:0000259" key="1">
    <source>
        <dbReference type="Pfam" id="PF00534"/>
    </source>
</evidence>
<keyword evidence="4" id="KW-1185">Reference proteome</keyword>
<dbReference type="Proteomes" id="UP000317332">
    <property type="component" value="Unassembled WGS sequence"/>
</dbReference>
<organism evidence="3 4">
    <name type="scientific">Paucihalobacter ruber</name>
    <dbReference type="NCBI Taxonomy" id="2567861"/>
    <lineage>
        <taxon>Bacteria</taxon>
        <taxon>Pseudomonadati</taxon>
        <taxon>Bacteroidota</taxon>
        <taxon>Flavobacteriia</taxon>
        <taxon>Flavobacteriales</taxon>
        <taxon>Flavobacteriaceae</taxon>
        <taxon>Paucihalobacter</taxon>
    </lineage>
</organism>